<dbReference type="PANTHER" id="PTHR10938:SF0">
    <property type="entry name" value="TRANSLATION INITIATION FACTOR IF-3, MITOCHONDRIAL"/>
    <property type="match status" value="1"/>
</dbReference>
<dbReference type="AlphaFoldDB" id="A0A2M8KXW0"/>
<dbReference type="InterPro" id="IPR036787">
    <property type="entry name" value="T_IF-3_N_sf"/>
</dbReference>
<accession>A0A2M8KXW0</accession>
<gene>
    <name evidence="8" type="ORF">COU90_00665</name>
</gene>
<dbReference type="GO" id="GO:0043022">
    <property type="term" value="F:ribosome binding"/>
    <property type="evidence" value="ECO:0007669"/>
    <property type="project" value="TreeGrafter"/>
</dbReference>
<dbReference type="Gene3D" id="3.10.20.80">
    <property type="entry name" value="Translation initiation factor 3 (IF-3), N-terminal domain"/>
    <property type="match status" value="1"/>
</dbReference>
<feature type="domain" description="Translation initiation factor 3 N-terminal" evidence="7">
    <location>
        <begin position="25"/>
        <end position="93"/>
    </location>
</feature>
<evidence type="ECO:0000256" key="2">
    <source>
        <dbReference type="ARBA" id="ARBA00022540"/>
    </source>
</evidence>
<keyword evidence="3 5" id="KW-0648">Protein biosynthesis</keyword>
<dbReference type="InterPro" id="IPR001288">
    <property type="entry name" value="Translation_initiation_fac_3"/>
</dbReference>
<evidence type="ECO:0000256" key="5">
    <source>
        <dbReference type="RuleBase" id="RU000646"/>
    </source>
</evidence>
<evidence type="ECO:0000259" key="7">
    <source>
        <dbReference type="Pfam" id="PF05198"/>
    </source>
</evidence>
<organism evidence="8 9">
    <name type="scientific">Candidatus Ryanbacteria bacterium CG10_big_fil_rev_8_21_14_0_10_43_42</name>
    <dbReference type="NCBI Taxonomy" id="1974864"/>
    <lineage>
        <taxon>Bacteria</taxon>
        <taxon>Candidatus Ryaniibacteriota</taxon>
    </lineage>
</organism>
<dbReference type="Pfam" id="PF00707">
    <property type="entry name" value="IF3_C"/>
    <property type="match status" value="1"/>
</dbReference>
<feature type="domain" description="Translation initiation factor 3 C-terminal" evidence="6">
    <location>
        <begin position="101"/>
        <end position="186"/>
    </location>
</feature>
<dbReference type="PROSITE" id="PS00938">
    <property type="entry name" value="IF3"/>
    <property type="match status" value="1"/>
</dbReference>
<dbReference type="GO" id="GO:0005737">
    <property type="term" value="C:cytoplasm"/>
    <property type="evidence" value="ECO:0007669"/>
    <property type="project" value="UniProtKB-SubCell"/>
</dbReference>
<comment type="subcellular location">
    <subcellularLocation>
        <location evidence="5">Cytoplasm</location>
    </subcellularLocation>
</comment>
<dbReference type="InterPro" id="IPR019813">
    <property type="entry name" value="Translation_initiation_fac3_CS"/>
</dbReference>
<evidence type="ECO:0000313" key="8">
    <source>
        <dbReference type="EMBL" id="PJE64766.1"/>
    </source>
</evidence>
<dbReference type="GO" id="GO:0003743">
    <property type="term" value="F:translation initiation factor activity"/>
    <property type="evidence" value="ECO:0007669"/>
    <property type="project" value="UniProtKB-UniRule"/>
</dbReference>
<evidence type="ECO:0000313" key="9">
    <source>
        <dbReference type="Proteomes" id="UP000229098"/>
    </source>
</evidence>
<comment type="subunit">
    <text evidence="5">Monomer.</text>
</comment>
<dbReference type="SUPFAM" id="SSF55200">
    <property type="entry name" value="Translation initiation factor IF3, C-terminal domain"/>
    <property type="match status" value="1"/>
</dbReference>
<dbReference type="InterPro" id="IPR019814">
    <property type="entry name" value="Translation_initiation_fac_3_N"/>
</dbReference>
<evidence type="ECO:0000256" key="1">
    <source>
        <dbReference type="ARBA" id="ARBA00005439"/>
    </source>
</evidence>
<dbReference type="EMBL" id="PFEF01000003">
    <property type="protein sequence ID" value="PJE64766.1"/>
    <property type="molecule type" value="Genomic_DNA"/>
</dbReference>
<dbReference type="InterPro" id="IPR036788">
    <property type="entry name" value="T_IF-3_C_sf"/>
</dbReference>
<reference evidence="9" key="1">
    <citation type="submission" date="2017-09" db="EMBL/GenBank/DDBJ databases">
        <title>Depth-based differentiation of microbial function through sediment-hosted aquifers and enrichment of novel symbionts in the deep terrestrial subsurface.</title>
        <authorList>
            <person name="Probst A.J."/>
            <person name="Ladd B."/>
            <person name="Jarett J.K."/>
            <person name="Geller-Mcgrath D.E."/>
            <person name="Sieber C.M.K."/>
            <person name="Emerson J.B."/>
            <person name="Anantharaman K."/>
            <person name="Thomas B.C."/>
            <person name="Malmstrom R."/>
            <person name="Stieglmeier M."/>
            <person name="Klingl A."/>
            <person name="Woyke T."/>
            <person name="Ryan C.M."/>
            <person name="Banfield J.F."/>
        </authorList>
    </citation>
    <scope>NUCLEOTIDE SEQUENCE [LARGE SCALE GENOMIC DNA]</scope>
</reference>
<sequence>MFRISAKRRNVYNSYRFKPIQNPRINNQIRVPEVRVVGKDGDNLGVMETAKALMQAQSDGLDLIEVAAKAKPPVVRIMDYGKYQYQKEKEARDSAKKQKSTEVKGIRIGFNASRHDMELKAKKVEEFLAEGDKVKVDFILKGRAKYLDRNFIRERFNTFLSFIATPYKTEGEPKRAPRGLSLIVEPDKKA</sequence>
<dbReference type="NCBIfam" id="TIGR00168">
    <property type="entry name" value="infC"/>
    <property type="match status" value="1"/>
</dbReference>
<name>A0A2M8KXW0_9BACT</name>
<dbReference type="Gene3D" id="3.30.110.10">
    <property type="entry name" value="Translation initiation factor 3 (IF-3), C-terminal domain"/>
    <property type="match status" value="1"/>
</dbReference>
<evidence type="ECO:0000256" key="4">
    <source>
        <dbReference type="NCBIfam" id="TIGR00168"/>
    </source>
</evidence>
<dbReference type="GO" id="GO:0032790">
    <property type="term" value="P:ribosome disassembly"/>
    <property type="evidence" value="ECO:0007669"/>
    <property type="project" value="TreeGrafter"/>
</dbReference>
<keyword evidence="2 5" id="KW-0396">Initiation factor</keyword>
<dbReference type="InterPro" id="IPR019815">
    <property type="entry name" value="Translation_initiation_fac_3_C"/>
</dbReference>
<dbReference type="SUPFAM" id="SSF54364">
    <property type="entry name" value="Translation initiation factor IF3, N-terminal domain"/>
    <property type="match status" value="1"/>
</dbReference>
<evidence type="ECO:0000259" key="6">
    <source>
        <dbReference type="Pfam" id="PF00707"/>
    </source>
</evidence>
<comment type="similarity">
    <text evidence="1 5">Belongs to the IF-3 family.</text>
</comment>
<comment type="caution">
    <text evidence="8">The sequence shown here is derived from an EMBL/GenBank/DDBJ whole genome shotgun (WGS) entry which is preliminary data.</text>
</comment>
<dbReference type="PANTHER" id="PTHR10938">
    <property type="entry name" value="TRANSLATION INITIATION FACTOR IF-3"/>
    <property type="match status" value="1"/>
</dbReference>
<evidence type="ECO:0000256" key="3">
    <source>
        <dbReference type="ARBA" id="ARBA00022917"/>
    </source>
</evidence>
<comment type="function">
    <text evidence="5">IF-3 binds to the 30S ribosomal subunit and shifts the equilibrium between 70S ribosomes and their 50S and 30S subunits in favor of the free subunits, thus enhancing the availability of 30S subunits on which protein synthesis initiation begins.</text>
</comment>
<dbReference type="Proteomes" id="UP000229098">
    <property type="component" value="Unassembled WGS sequence"/>
</dbReference>
<dbReference type="FunFam" id="3.10.20.80:FF:000001">
    <property type="entry name" value="Translation initiation factor IF-3"/>
    <property type="match status" value="1"/>
</dbReference>
<dbReference type="Pfam" id="PF05198">
    <property type="entry name" value="IF3_N"/>
    <property type="match status" value="1"/>
</dbReference>
<proteinExistence type="inferred from homology"/>
<protein>
    <recommendedName>
        <fullName evidence="4 5">Translation initiation factor IF-3</fullName>
    </recommendedName>
</protein>